<name>A0A2N3KD35_9PROT</name>
<dbReference type="Proteomes" id="UP000233597">
    <property type="component" value="Unassembled WGS sequence"/>
</dbReference>
<evidence type="ECO:0000256" key="1">
    <source>
        <dbReference type="SAM" id="MobiDB-lite"/>
    </source>
</evidence>
<organism evidence="2 3">
    <name type="scientific">Thalassospira marina</name>
    <dbReference type="NCBI Taxonomy" id="2048283"/>
    <lineage>
        <taxon>Bacteria</taxon>
        <taxon>Pseudomonadati</taxon>
        <taxon>Pseudomonadota</taxon>
        <taxon>Alphaproteobacteria</taxon>
        <taxon>Rhodospirillales</taxon>
        <taxon>Thalassospiraceae</taxon>
        <taxon>Thalassospira</taxon>
    </lineage>
</organism>
<protein>
    <submittedName>
        <fullName evidence="2">Uncharacterized protein</fullName>
    </submittedName>
</protein>
<feature type="region of interest" description="Disordered" evidence="1">
    <location>
        <begin position="1"/>
        <end position="29"/>
    </location>
</feature>
<evidence type="ECO:0000313" key="2">
    <source>
        <dbReference type="EMBL" id="PKR48406.1"/>
    </source>
</evidence>
<proteinExistence type="predicted"/>
<comment type="caution">
    <text evidence="2">The sequence shown here is derived from an EMBL/GenBank/DDBJ whole genome shotgun (WGS) entry which is preliminary data.</text>
</comment>
<accession>A0A2N3KD35</accession>
<gene>
    <name evidence="2" type="ORF">COO20_24380</name>
</gene>
<dbReference type="EMBL" id="NWTK01000023">
    <property type="protein sequence ID" value="PKR48406.1"/>
    <property type="molecule type" value="Genomic_DNA"/>
</dbReference>
<dbReference type="AlphaFoldDB" id="A0A2N3KD35"/>
<evidence type="ECO:0000313" key="3">
    <source>
        <dbReference type="Proteomes" id="UP000233597"/>
    </source>
</evidence>
<sequence length="79" mass="8260">MQGFSKPSSAFVRSKTGRPYEGQRGGGGFNVPASTGVDWCAIGAVQPRFDGQSMVFWRGPDGVVPAELDHALFGSIDGG</sequence>
<reference evidence="2 3" key="1">
    <citation type="submission" date="2017-09" db="EMBL/GenBank/DDBJ databases">
        <title>Biodiversity and function of Thalassospira species in the particle-attached aromatic-hydrocarbon-degrading consortia from the surface seawater of the South China Sea.</title>
        <authorList>
            <person name="Dong C."/>
            <person name="Liu R."/>
            <person name="Shao Z."/>
        </authorList>
    </citation>
    <scope>NUCLEOTIDE SEQUENCE [LARGE SCALE GENOMIC DNA]</scope>
    <source>
        <strain evidence="2 3">CSC1P2</strain>
    </source>
</reference>